<keyword evidence="4" id="KW-0393">Immunoglobulin domain</keyword>
<evidence type="ECO:0000259" key="6">
    <source>
        <dbReference type="PROSITE" id="PS50835"/>
    </source>
</evidence>
<accession>A0AAD6FDX1</accession>
<organism evidence="7 8">
    <name type="scientific">Pogonophryne albipinna</name>
    <dbReference type="NCBI Taxonomy" id="1090488"/>
    <lineage>
        <taxon>Eukaryota</taxon>
        <taxon>Metazoa</taxon>
        <taxon>Chordata</taxon>
        <taxon>Craniata</taxon>
        <taxon>Vertebrata</taxon>
        <taxon>Euteleostomi</taxon>
        <taxon>Actinopterygii</taxon>
        <taxon>Neopterygii</taxon>
        <taxon>Teleostei</taxon>
        <taxon>Neoteleostei</taxon>
        <taxon>Acanthomorphata</taxon>
        <taxon>Eupercaria</taxon>
        <taxon>Perciformes</taxon>
        <taxon>Notothenioidei</taxon>
        <taxon>Pogonophryne</taxon>
    </lineage>
</organism>
<dbReference type="PANTHER" id="PTHR12231">
    <property type="entry name" value="CTX-RELATED TYPE I TRANSMEMBRANE PROTEIN"/>
    <property type="match status" value="1"/>
</dbReference>
<evidence type="ECO:0000256" key="5">
    <source>
        <dbReference type="SAM" id="MobiDB-lite"/>
    </source>
</evidence>
<dbReference type="InterPro" id="IPR013098">
    <property type="entry name" value="Ig_I-set"/>
</dbReference>
<dbReference type="InterPro" id="IPR013783">
    <property type="entry name" value="Ig-like_fold"/>
</dbReference>
<feature type="region of interest" description="Disordered" evidence="5">
    <location>
        <begin position="1"/>
        <end position="34"/>
    </location>
</feature>
<keyword evidence="2" id="KW-0677">Repeat</keyword>
<keyword evidence="8" id="KW-1185">Reference proteome</keyword>
<dbReference type="PANTHER" id="PTHR12231:SF253">
    <property type="entry name" value="DPR-INTERACTING PROTEIN ETA, ISOFORM B-RELATED"/>
    <property type="match status" value="1"/>
</dbReference>
<evidence type="ECO:0000256" key="4">
    <source>
        <dbReference type="ARBA" id="ARBA00023319"/>
    </source>
</evidence>
<dbReference type="InterPro" id="IPR007110">
    <property type="entry name" value="Ig-like_dom"/>
</dbReference>
<dbReference type="SUPFAM" id="SSF48726">
    <property type="entry name" value="Immunoglobulin"/>
    <property type="match status" value="1"/>
</dbReference>
<dbReference type="InterPro" id="IPR051170">
    <property type="entry name" value="Neural/epithelial_adhesion"/>
</dbReference>
<dbReference type="InterPro" id="IPR003598">
    <property type="entry name" value="Ig_sub2"/>
</dbReference>
<dbReference type="FunFam" id="2.60.40.10:FF:000022">
    <property type="entry name" value="Cardiac titin"/>
    <property type="match status" value="1"/>
</dbReference>
<gene>
    <name evidence="7" type="ORF">JOQ06_019334</name>
</gene>
<reference evidence="7" key="1">
    <citation type="submission" date="2022-11" db="EMBL/GenBank/DDBJ databases">
        <title>Chromosome-level genome of Pogonophryne albipinna.</title>
        <authorList>
            <person name="Jo E."/>
        </authorList>
    </citation>
    <scope>NUCLEOTIDE SEQUENCE</scope>
    <source>
        <strain evidence="7">SGF0006</strain>
        <tissue evidence="7">Muscle</tissue>
    </source>
</reference>
<keyword evidence="3" id="KW-1015">Disulfide bond</keyword>
<evidence type="ECO:0000313" key="7">
    <source>
        <dbReference type="EMBL" id="KAJ4930330.1"/>
    </source>
</evidence>
<feature type="compositionally biased region" description="Basic residues" evidence="5">
    <location>
        <begin position="7"/>
        <end position="16"/>
    </location>
</feature>
<proteinExistence type="predicted"/>
<feature type="domain" description="Ig-like" evidence="6">
    <location>
        <begin position="27"/>
        <end position="114"/>
    </location>
</feature>
<keyword evidence="1" id="KW-0732">Signal</keyword>
<comment type="caution">
    <text evidence="7">The sequence shown here is derived from an EMBL/GenBank/DDBJ whole genome shotgun (WGS) entry which is preliminary data.</text>
</comment>
<sequence length="183" mass="20528">MTETKRKDRKGKKKGGKKGDSTAAAAPKLKPMKNPITVDEGGKLIVKCEAKGSSLSFRWFKDGNELKKSKTLKIRVTSRKSKLQINRAKLEDSGNYTCVVENALGKDNSTGTVNVQSSEYYLSNTWHKMYIQTILPALSGRWSVSACDRTRKMVNYAWAGRSQRKLWWRPVAVLTCKSVVRPG</sequence>
<feature type="non-terminal residue" evidence="7">
    <location>
        <position position="183"/>
    </location>
</feature>
<dbReference type="SMART" id="SM00408">
    <property type="entry name" value="IGc2"/>
    <property type="match status" value="1"/>
</dbReference>
<dbReference type="Pfam" id="PF07679">
    <property type="entry name" value="I-set"/>
    <property type="match status" value="1"/>
</dbReference>
<dbReference type="Gene3D" id="2.60.40.10">
    <property type="entry name" value="Immunoglobulins"/>
    <property type="match status" value="1"/>
</dbReference>
<dbReference type="AlphaFoldDB" id="A0AAD6FDX1"/>
<evidence type="ECO:0000256" key="2">
    <source>
        <dbReference type="ARBA" id="ARBA00022737"/>
    </source>
</evidence>
<dbReference type="InterPro" id="IPR036179">
    <property type="entry name" value="Ig-like_dom_sf"/>
</dbReference>
<dbReference type="GO" id="GO:0043005">
    <property type="term" value="C:neuron projection"/>
    <property type="evidence" value="ECO:0007669"/>
    <property type="project" value="TreeGrafter"/>
</dbReference>
<dbReference type="SMART" id="SM00409">
    <property type="entry name" value="IG"/>
    <property type="match status" value="1"/>
</dbReference>
<dbReference type="PROSITE" id="PS50835">
    <property type="entry name" value="IG_LIKE"/>
    <property type="match status" value="1"/>
</dbReference>
<dbReference type="InterPro" id="IPR003599">
    <property type="entry name" value="Ig_sub"/>
</dbReference>
<evidence type="ECO:0000256" key="1">
    <source>
        <dbReference type="ARBA" id="ARBA00022729"/>
    </source>
</evidence>
<evidence type="ECO:0000313" key="8">
    <source>
        <dbReference type="Proteomes" id="UP001219934"/>
    </source>
</evidence>
<dbReference type="EMBL" id="JAPTMU010000016">
    <property type="protein sequence ID" value="KAJ4930330.1"/>
    <property type="molecule type" value="Genomic_DNA"/>
</dbReference>
<protein>
    <recommendedName>
        <fullName evidence="6">Ig-like domain-containing protein</fullName>
    </recommendedName>
</protein>
<evidence type="ECO:0000256" key="3">
    <source>
        <dbReference type="ARBA" id="ARBA00023157"/>
    </source>
</evidence>
<dbReference type="Proteomes" id="UP001219934">
    <property type="component" value="Unassembled WGS sequence"/>
</dbReference>
<name>A0AAD6FDX1_9TELE</name>